<evidence type="ECO:0008006" key="4">
    <source>
        <dbReference type="Google" id="ProtNLM"/>
    </source>
</evidence>
<dbReference type="PATRIC" id="fig|1285586.5.peg.4207"/>
<keyword evidence="1" id="KW-0472">Membrane</keyword>
<feature type="transmembrane region" description="Helical" evidence="1">
    <location>
        <begin position="90"/>
        <end position="107"/>
    </location>
</feature>
<dbReference type="eggNOG" id="COG5395">
    <property type="taxonomic scope" value="Bacteria"/>
</dbReference>
<dbReference type="InterPro" id="IPR018750">
    <property type="entry name" value="DUF2306_membrane"/>
</dbReference>
<dbReference type="RefSeq" id="WP_010860939.1">
    <property type="nucleotide sequence ID" value="NZ_KB933405.1"/>
</dbReference>
<evidence type="ECO:0000313" key="3">
    <source>
        <dbReference type="Proteomes" id="UP000013911"/>
    </source>
</evidence>
<dbReference type="EMBL" id="AQPX01000030">
    <property type="protein sequence ID" value="EON70692.1"/>
    <property type="molecule type" value="Genomic_DNA"/>
</dbReference>
<dbReference type="Proteomes" id="UP000013911">
    <property type="component" value="Unassembled WGS sequence"/>
</dbReference>
<feature type="transmembrane region" description="Helical" evidence="1">
    <location>
        <begin position="153"/>
        <end position="173"/>
    </location>
</feature>
<evidence type="ECO:0000256" key="1">
    <source>
        <dbReference type="SAM" id="Phobius"/>
    </source>
</evidence>
<dbReference type="Pfam" id="PF10067">
    <property type="entry name" value="DUF2306"/>
    <property type="match status" value="1"/>
</dbReference>
<organism evidence="2 3">
    <name type="scientific">Lysinibacillus sphaericus OT4b.31</name>
    <dbReference type="NCBI Taxonomy" id="1285586"/>
    <lineage>
        <taxon>Bacteria</taxon>
        <taxon>Bacillati</taxon>
        <taxon>Bacillota</taxon>
        <taxon>Bacilli</taxon>
        <taxon>Bacillales</taxon>
        <taxon>Bacillaceae</taxon>
        <taxon>Lysinibacillus</taxon>
    </lineage>
</organism>
<reference evidence="2 3" key="1">
    <citation type="submission" date="2013-04" db="EMBL/GenBank/DDBJ databases">
        <title>Draft genome of the heavy metal tolerant bacterium Lysinibacillus sphaericus strain OT4b.31.</title>
        <authorList>
            <person name="Pena-Montenegro T.D."/>
            <person name="Dussan J."/>
        </authorList>
    </citation>
    <scope>NUCLEOTIDE SEQUENCE [LARGE SCALE GENOMIC DNA]</scope>
    <source>
        <strain evidence="2 3">OT4b.31</strain>
    </source>
</reference>
<proteinExistence type="predicted"/>
<evidence type="ECO:0000313" key="2">
    <source>
        <dbReference type="EMBL" id="EON70692.1"/>
    </source>
</evidence>
<gene>
    <name evidence="2" type="ORF">H131_20192</name>
</gene>
<accession>R7Z984</accession>
<protein>
    <recommendedName>
        <fullName evidence="4">DUF2306 domain-containing protein</fullName>
    </recommendedName>
</protein>
<keyword evidence="1" id="KW-0812">Transmembrane</keyword>
<feature type="transmembrane region" description="Helical" evidence="1">
    <location>
        <begin position="48"/>
        <end position="70"/>
    </location>
</feature>
<dbReference type="HOGENOM" id="CLU_078522_3_0_9"/>
<dbReference type="AlphaFoldDB" id="R7Z984"/>
<keyword evidence="1" id="KW-1133">Transmembrane helix</keyword>
<comment type="caution">
    <text evidence="2">The sequence shown here is derived from an EMBL/GenBank/DDBJ whole genome shotgun (WGS) entry which is preliminary data.</text>
</comment>
<sequence>MRKQKLLVIGLFIIAFMWIMHTLSKNFMVDPDFEKFLNNKDEIISNPTVWAVMLRIHIILAVIALLTGPVGMMKSLRNKRLPFHRFNGRIYIFSIVLNFIPGVYVSLFATGGWLSTFGFLILNTLWLITTTLGYKSIKRKDIVRHSQWITRSFFLTFANTIIYIIVAVTHNGLNLSYGLLYYCCVAMLDY</sequence>
<feature type="transmembrane region" description="Helical" evidence="1">
    <location>
        <begin position="113"/>
        <end position="132"/>
    </location>
</feature>
<name>R7Z984_LYSSH</name>